<protein>
    <submittedName>
        <fullName evidence="1">Uncharacterized protein</fullName>
    </submittedName>
</protein>
<dbReference type="InParanoid" id="A0A059CFB2"/>
<reference evidence="1" key="1">
    <citation type="submission" date="2013-07" db="EMBL/GenBank/DDBJ databases">
        <title>The genome of Eucalyptus grandis.</title>
        <authorList>
            <person name="Schmutz J."/>
            <person name="Hayes R."/>
            <person name="Myburg A."/>
            <person name="Tuskan G."/>
            <person name="Grattapaglia D."/>
            <person name="Rokhsar D.S."/>
        </authorList>
    </citation>
    <scope>NUCLEOTIDE SEQUENCE</scope>
    <source>
        <tissue evidence="1">Leaf extractions</tissue>
    </source>
</reference>
<proteinExistence type="predicted"/>
<dbReference type="Gramene" id="KCW77163">
    <property type="protein sequence ID" value="KCW77163"/>
    <property type="gene ID" value="EUGRSUZ_D01508"/>
</dbReference>
<evidence type="ECO:0000313" key="1">
    <source>
        <dbReference type="EMBL" id="KCW77163.1"/>
    </source>
</evidence>
<dbReference type="EMBL" id="KK198756">
    <property type="protein sequence ID" value="KCW77163.1"/>
    <property type="molecule type" value="Genomic_DNA"/>
</dbReference>
<sequence>MQRVKRSAASLNVRWTGLMGLRHGFSSLAELKRSSSVSEAGLSSASSAVAASNRSNPAESVRTLLLFKYITHNAHLFL</sequence>
<name>A0A059CFB2_EUCGR</name>
<gene>
    <name evidence="1" type="ORF">EUGRSUZ_D01508</name>
</gene>
<organism evidence="1">
    <name type="scientific">Eucalyptus grandis</name>
    <name type="common">Flooded gum</name>
    <dbReference type="NCBI Taxonomy" id="71139"/>
    <lineage>
        <taxon>Eukaryota</taxon>
        <taxon>Viridiplantae</taxon>
        <taxon>Streptophyta</taxon>
        <taxon>Embryophyta</taxon>
        <taxon>Tracheophyta</taxon>
        <taxon>Spermatophyta</taxon>
        <taxon>Magnoliopsida</taxon>
        <taxon>eudicotyledons</taxon>
        <taxon>Gunneridae</taxon>
        <taxon>Pentapetalae</taxon>
        <taxon>rosids</taxon>
        <taxon>malvids</taxon>
        <taxon>Myrtales</taxon>
        <taxon>Myrtaceae</taxon>
        <taxon>Myrtoideae</taxon>
        <taxon>Eucalypteae</taxon>
        <taxon>Eucalyptus</taxon>
    </lineage>
</organism>
<accession>A0A059CFB2</accession>
<dbReference type="AlphaFoldDB" id="A0A059CFB2"/>